<dbReference type="InterPro" id="IPR005467">
    <property type="entry name" value="His_kinase_dom"/>
</dbReference>
<dbReference type="InterPro" id="IPR050736">
    <property type="entry name" value="Sensor_HK_Regulatory"/>
</dbReference>
<dbReference type="InterPro" id="IPR036890">
    <property type="entry name" value="HATPase_C_sf"/>
</dbReference>
<dbReference type="Pfam" id="PF08447">
    <property type="entry name" value="PAS_3"/>
    <property type="match status" value="1"/>
</dbReference>
<dbReference type="Pfam" id="PF02518">
    <property type="entry name" value="HATPase_c"/>
    <property type="match status" value="1"/>
</dbReference>
<keyword evidence="6" id="KW-0902">Two-component regulatory system</keyword>
<reference evidence="12" key="1">
    <citation type="journal article" date="2017" name="Environ. Microbiol. Rep.">
        <title>Genetic Diversity of Marine Anaerobic Ammonium-Oxidizing Bacteria as Revealed by Genomic and Proteomic Analyses of 'Candidatus Scalindua japonica'.</title>
        <authorList>
            <person name="Oshiki M."/>
            <person name="Mizuto K."/>
            <person name="Kimura Z."/>
            <person name="Kindaichi T."/>
            <person name="Satoh H."/>
            <person name="Okabe S."/>
        </authorList>
    </citation>
    <scope>NUCLEOTIDE SEQUENCE [LARGE SCALE GENOMIC DNA]</scope>
    <source>
        <strain evidence="12">husup-a2</strain>
    </source>
</reference>
<dbReference type="NCBIfam" id="TIGR00229">
    <property type="entry name" value="sensory_box"/>
    <property type="match status" value="4"/>
</dbReference>
<evidence type="ECO:0000256" key="1">
    <source>
        <dbReference type="ARBA" id="ARBA00000085"/>
    </source>
</evidence>
<dbReference type="InterPro" id="IPR000700">
    <property type="entry name" value="PAS-assoc_C"/>
</dbReference>
<feature type="domain" description="Histidine kinase" evidence="8">
    <location>
        <begin position="570"/>
        <end position="802"/>
    </location>
</feature>
<dbReference type="InterPro" id="IPR036097">
    <property type="entry name" value="HisK_dim/P_sf"/>
</dbReference>
<dbReference type="EC" id="2.7.13.3" evidence="2"/>
<dbReference type="PROSITE" id="PS50109">
    <property type="entry name" value="HIS_KIN"/>
    <property type="match status" value="1"/>
</dbReference>
<dbReference type="SUPFAM" id="SSF55874">
    <property type="entry name" value="ATPase domain of HSP90 chaperone/DNA topoisomerase II/histidine kinase"/>
    <property type="match status" value="1"/>
</dbReference>
<evidence type="ECO:0000256" key="4">
    <source>
        <dbReference type="ARBA" id="ARBA00022679"/>
    </source>
</evidence>
<feature type="domain" description="PAC" evidence="10">
    <location>
        <begin position="496"/>
        <end position="552"/>
    </location>
</feature>
<keyword evidence="3" id="KW-0597">Phosphoprotein</keyword>
<dbReference type="InterPro" id="IPR003594">
    <property type="entry name" value="HATPase_dom"/>
</dbReference>
<feature type="domain" description="PAS" evidence="9">
    <location>
        <begin position="41"/>
        <end position="105"/>
    </location>
</feature>
<dbReference type="Gene3D" id="3.30.450.20">
    <property type="entry name" value="PAS domain"/>
    <property type="match status" value="4"/>
</dbReference>
<feature type="coiled-coil region" evidence="7">
    <location>
        <begin position="8"/>
        <end position="55"/>
    </location>
</feature>
<keyword evidence="4" id="KW-0808">Transferase</keyword>
<dbReference type="InterPro" id="IPR013656">
    <property type="entry name" value="PAS_4"/>
</dbReference>
<dbReference type="CDD" id="cd00082">
    <property type="entry name" value="HisKA"/>
    <property type="match status" value="1"/>
</dbReference>
<evidence type="ECO:0000256" key="3">
    <source>
        <dbReference type="ARBA" id="ARBA00022553"/>
    </source>
</evidence>
<sequence length="803" mass="92309">MNYEKMTKAELIRELNRLESRLEIISARGRAEKVEEKLKVSEEKYKSLIENLQDNFIFYSHNTEGVFTYVSTSIMNVLGYLPEEFLSHYSKYMTDNPENEKVVKQTALSLKGIKQPPYEVEIYHKNGSVRTLKVQEVPVFDEQGRVSAVDGIAEDVTNRKKAAKVLWESKEKYYSLVNDILNSSMVGIFILDKKFNVVCANQAIERFFGMRKECFIGKDKKQLICNHIKNIFENPKSFMETVIATYDNNTYTESFECHVLSDGKREERYLEHWSMPIDTGVYKGGRIEQYTDITKSRKTKDALCESQKMLGIVMDNIPQSIYWKDTKSVYMGCNKNFAKKAGKESVEEVIGKTDYDLAWKKEESDFFHKCDRRVMDTKKPEYHIVKRRQQADGKQAWFDTNKIPLCDFMGNVIGILGTSEDITERQEAEGIIEKFKILINNISDLAYICDANGNVLYLNNAFEELSGHKPEEFIGKPFTPLFDKENLKKAMELYTKTLEGKTLRREVTFKNTGIVCEYNNIPLRDKQGNIIGVLGIARNITERKKMEEELTKLNTTLQEQDKVRTAFMSTVSHEVRTPLTLVLGFVRIIDKKLERIIFPLINIDNSKVNKAVKQIRKNFKIIKSEGDRLTFLINDILDISKIEAGKIDWQMKNLSVAEIIKGSLEASNSFYEMYELEIVAEIESGLPEVMANNDKLKQVLINLISNALKFTEQGPVLCSARKVNREIVISVIDKGIGVAEADQERIFEKFYQIRNEHKDTLKGTGLGLAICKEIVEYHGGRIWVESKLGKGSNFSFSIPYISE</sequence>
<comment type="caution">
    <text evidence="11">The sequence shown here is derived from an EMBL/GenBank/DDBJ whole genome shotgun (WGS) entry which is preliminary data.</text>
</comment>
<dbReference type="PANTHER" id="PTHR43711:SF30">
    <property type="entry name" value="HISTIDINE KINASE"/>
    <property type="match status" value="1"/>
</dbReference>
<evidence type="ECO:0000259" key="10">
    <source>
        <dbReference type="PROSITE" id="PS50113"/>
    </source>
</evidence>
<dbReference type="RefSeq" id="WP_096893155.1">
    <property type="nucleotide sequence ID" value="NZ_BAOS01000005.1"/>
</dbReference>
<dbReference type="PANTHER" id="PTHR43711">
    <property type="entry name" value="TWO-COMPONENT HISTIDINE KINASE"/>
    <property type="match status" value="1"/>
</dbReference>
<dbReference type="SMART" id="SM00091">
    <property type="entry name" value="PAS"/>
    <property type="match status" value="4"/>
</dbReference>
<evidence type="ECO:0000256" key="6">
    <source>
        <dbReference type="ARBA" id="ARBA00023012"/>
    </source>
</evidence>
<proteinExistence type="predicted"/>
<dbReference type="SMART" id="SM00387">
    <property type="entry name" value="HATPase_c"/>
    <property type="match status" value="1"/>
</dbReference>
<dbReference type="CDD" id="cd00130">
    <property type="entry name" value="PAS"/>
    <property type="match status" value="2"/>
</dbReference>
<dbReference type="InterPro" id="IPR001610">
    <property type="entry name" value="PAC"/>
</dbReference>
<dbReference type="GO" id="GO:0000155">
    <property type="term" value="F:phosphorelay sensor kinase activity"/>
    <property type="evidence" value="ECO:0007669"/>
    <property type="project" value="InterPro"/>
</dbReference>
<feature type="domain" description="PAS" evidence="9">
    <location>
        <begin position="173"/>
        <end position="218"/>
    </location>
</feature>
<dbReference type="InterPro" id="IPR003661">
    <property type="entry name" value="HisK_dim/P_dom"/>
</dbReference>
<dbReference type="SUPFAM" id="SSF47384">
    <property type="entry name" value="Homodimeric domain of signal transducing histidine kinase"/>
    <property type="match status" value="1"/>
</dbReference>
<dbReference type="CDD" id="cd16922">
    <property type="entry name" value="HATPase_EvgS-ArcB-TorS-like"/>
    <property type="match status" value="1"/>
</dbReference>
<keyword evidence="12" id="KW-1185">Reference proteome</keyword>
<dbReference type="SMART" id="SM00388">
    <property type="entry name" value="HisKA"/>
    <property type="match status" value="1"/>
</dbReference>
<dbReference type="PROSITE" id="PS50113">
    <property type="entry name" value="PAC"/>
    <property type="match status" value="3"/>
</dbReference>
<dbReference type="Gene3D" id="3.30.565.10">
    <property type="entry name" value="Histidine kinase-like ATPase, C-terminal domain"/>
    <property type="match status" value="1"/>
</dbReference>
<evidence type="ECO:0000256" key="7">
    <source>
        <dbReference type="SAM" id="Coils"/>
    </source>
</evidence>
<dbReference type="InterPro" id="IPR000014">
    <property type="entry name" value="PAS"/>
</dbReference>
<organism evidence="11 12">
    <name type="scientific">Candidatus Scalindua japonica</name>
    <dbReference type="NCBI Taxonomy" id="1284222"/>
    <lineage>
        <taxon>Bacteria</taxon>
        <taxon>Pseudomonadati</taxon>
        <taxon>Planctomycetota</taxon>
        <taxon>Candidatus Brocadiia</taxon>
        <taxon>Candidatus Brocadiales</taxon>
        <taxon>Candidatus Scalinduaceae</taxon>
        <taxon>Candidatus Scalindua</taxon>
    </lineage>
</organism>
<evidence type="ECO:0000259" key="9">
    <source>
        <dbReference type="PROSITE" id="PS50112"/>
    </source>
</evidence>
<dbReference type="OrthoDB" id="9813394at2"/>
<dbReference type="FunFam" id="3.30.565.10:FF:000049">
    <property type="entry name" value="Two-component sensor histidine kinase"/>
    <property type="match status" value="1"/>
</dbReference>
<dbReference type="Pfam" id="PF13426">
    <property type="entry name" value="PAS_9"/>
    <property type="match status" value="1"/>
</dbReference>
<dbReference type="PRINTS" id="PR00344">
    <property type="entry name" value="BCTRLSENSOR"/>
</dbReference>
<dbReference type="Pfam" id="PF00512">
    <property type="entry name" value="HisKA"/>
    <property type="match status" value="1"/>
</dbReference>
<feature type="domain" description="PAS" evidence="9">
    <location>
        <begin position="431"/>
        <end position="501"/>
    </location>
</feature>
<dbReference type="InterPro" id="IPR004358">
    <property type="entry name" value="Sig_transdc_His_kin-like_C"/>
</dbReference>
<dbReference type="SUPFAM" id="SSF55785">
    <property type="entry name" value="PYP-like sensor domain (PAS domain)"/>
    <property type="match status" value="4"/>
</dbReference>
<dbReference type="Gene3D" id="1.10.287.130">
    <property type="match status" value="1"/>
</dbReference>
<dbReference type="PROSITE" id="PS50112">
    <property type="entry name" value="PAS"/>
    <property type="match status" value="3"/>
</dbReference>
<feature type="domain" description="PAC" evidence="10">
    <location>
        <begin position="378"/>
        <end position="434"/>
    </location>
</feature>
<evidence type="ECO:0000313" key="11">
    <source>
        <dbReference type="EMBL" id="GAX59986.1"/>
    </source>
</evidence>
<evidence type="ECO:0000313" key="12">
    <source>
        <dbReference type="Proteomes" id="UP000218542"/>
    </source>
</evidence>
<dbReference type="AlphaFoldDB" id="A0A286TVR2"/>
<protein>
    <recommendedName>
        <fullName evidence="2">histidine kinase</fullName>
        <ecNumber evidence="2">2.7.13.3</ecNumber>
    </recommendedName>
</protein>
<dbReference type="InterPro" id="IPR013655">
    <property type="entry name" value="PAS_fold_3"/>
</dbReference>
<dbReference type="SMART" id="SM00086">
    <property type="entry name" value="PAC"/>
    <property type="match status" value="3"/>
</dbReference>
<keyword evidence="5 11" id="KW-0418">Kinase</keyword>
<dbReference type="EMBL" id="BAOS01000005">
    <property type="protein sequence ID" value="GAX59986.1"/>
    <property type="molecule type" value="Genomic_DNA"/>
</dbReference>
<keyword evidence="7" id="KW-0175">Coiled coil</keyword>
<gene>
    <name evidence="11" type="ORF">SCALIN_C05_0071</name>
</gene>
<name>A0A286TVR2_9BACT</name>
<feature type="domain" description="PAC" evidence="10">
    <location>
        <begin position="116"/>
        <end position="168"/>
    </location>
</feature>
<evidence type="ECO:0000256" key="2">
    <source>
        <dbReference type="ARBA" id="ARBA00012438"/>
    </source>
</evidence>
<evidence type="ECO:0000259" key="8">
    <source>
        <dbReference type="PROSITE" id="PS50109"/>
    </source>
</evidence>
<feature type="coiled-coil region" evidence="7">
    <location>
        <begin position="536"/>
        <end position="563"/>
    </location>
</feature>
<comment type="catalytic activity">
    <reaction evidence="1">
        <text>ATP + protein L-histidine = ADP + protein N-phospho-L-histidine.</text>
        <dbReference type="EC" id="2.7.13.3"/>
    </reaction>
</comment>
<evidence type="ECO:0000256" key="5">
    <source>
        <dbReference type="ARBA" id="ARBA00022777"/>
    </source>
</evidence>
<dbReference type="InterPro" id="IPR035965">
    <property type="entry name" value="PAS-like_dom_sf"/>
</dbReference>
<dbReference type="Proteomes" id="UP000218542">
    <property type="component" value="Unassembled WGS sequence"/>
</dbReference>
<accession>A0A286TVR2</accession>
<dbReference type="Pfam" id="PF08448">
    <property type="entry name" value="PAS_4"/>
    <property type="match status" value="2"/>
</dbReference>